<dbReference type="Pfam" id="PF03637">
    <property type="entry name" value="Mob1_phocein"/>
    <property type="match status" value="1"/>
</dbReference>
<gene>
    <name evidence="2" type="ORF">Zmor_004349</name>
</gene>
<dbReference type="Gene3D" id="1.20.140.30">
    <property type="entry name" value="MOB kinase activator"/>
    <property type="match status" value="1"/>
</dbReference>
<dbReference type="SMART" id="SM01388">
    <property type="entry name" value="Mob1_phocein"/>
    <property type="match status" value="1"/>
</dbReference>
<accession>A0AA38HPB2</accession>
<dbReference type="Proteomes" id="UP001168821">
    <property type="component" value="Unassembled WGS sequence"/>
</dbReference>
<dbReference type="InterPro" id="IPR036703">
    <property type="entry name" value="MOB_kinase_act_sf"/>
</dbReference>
<keyword evidence="1" id="KW-0862">Zinc</keyword>
<keyword evidence="3" id="KW-1185">Reference proteome</keyword>
<proteinExistence type="predicted"/>
<reference evidence="2" key="1">
    <citation type="journal article" date="2023" name="G3 (Bethesda)">
        <title>Whole genome assemblies of Zophobas morio and Tenebrio molitor.</title>
        <authorList>
            <person name="Kaur S."/>
            <person name="Stinson S.A."/>
            <person name="diCenzo G.C."/>
        </authorList>
    </citation>
    <scope>NUCLEOTIDE SEQUENCE</scope>
    <source>
        <strain evidence="2">QUZm001</strain>
    </source>
</reference>
<keyword evidence="1" id="KW-0479">Metal-binding</keyword>
<evidence type="ECO:0000256" key="1">
    <source>
        <dbReference type="PIRSR" id="PIRSR605301-1"/>
    </source>
</evidence>
<dbReference type="AlphaFoldDB" id="A0AA38HPB2"/>
<feature type="binding site" evidence="1">
    <location>
        <position position="158"/>
    </location>
    <ligand>
        <name>Zn(2+)</name>
        <dbReference type="ChEBI" id="CHEBI:29105"/>
    </ligand>
</feature>
<name>A0AA38HPB2_9CUCU</name>
<dbReference type="SUPFAM" id="SSF101152">
    <property type="entry name" value="Mob1/phocein"/>
    <property type="match status" value="1"/>
</dbReference>
<feature type="binding site" evidence="1">
    <location>
        <position position="153"/>
    </location>
    <ligand>
        <name>Zn(2+)</name>
        <dbReference type="ChEBI" id="CHEBI:29105"/>
    </ligand>
</feature>
<organism evidence="2 3">
    <name type="scientific">Zophobas morio</name>
    <dbReference type="NCBI Taxonomy" id="2755281"/>
    <lineage>
        <taxon>Eukaryota</taxon>
        <taxon>Metazoa</taxon>
        <taxon>Ecdysozoa</taxon>
        <taxon>Arthropoda</taxon>
        <taxon>Hexapoda</taxon>
        <taxon>Insecta</taxon>
        <taxon>Pterygota</taxon>
        <taxon>Neoptera</taxon>
        <taxon>Endopterygota</taxon>
        <taxon>Coleoptera</taxon>
        <taxon>Polyphaga</taxon>
        <taxon>Cucujiformia</taxon>
        <taxon>Tenebrionidae</taxon>
        <taxon>Zophobas</taxon>
    </lineage>
</organism>
<feature type="binding site" evidence="1">
    <location>
        <position position="72"/>
    </location>
    <ligand>
        <name>Zn(2+)</name>
        <dbReference type="ChEBI" id="CHEBI:29105"/>
    </ligand>
</feature>
<evidence type="ECO:0000313" key="3">
    <source>
        <dbReference type="Proteomes" id="UP001168821"/>
    </source>
</evidence>
<comment type="caution">
    <text evidence="2">The sequence shown here is derived from an EMBL/GenBank/DDBJ whole genome shotgun (WGS) entry which is preliminary data.</text>
</comment>
<dbReference type="InterPro" id="IPR005301">
    <property type="entry name" value="MOB_kinase_act_fam"/>
</dbReference>
<dbReference type="PANTHER" id="PTHR22599">
    <property type="entry name" value="MPS ONE BINDER KINASE ACTIVATOR-LIKE MOB"/>
    <property type="match status" value="1"/>
</dbReference>
<dbReference type="EMBL" id="JALNTZ010000165">
    <property type="protein sequence ID" value="KAJ3636379.1"/>
    <property type="molecule type" value="Genomic_DNA"/>
</dbReference>
<feature type="binding site" evidence="1">
    <location>
        <position position="77"/>
    </location>
    <ligand>
        <name>Zn(2+)</name>
        <dbReference type="ChEBI" id="CHEBI:29105"/>
    </ligand>
</feature>
<sequence>MLFRLGKKKSQEVAPQPWMEEPYFSTFIKQGIVWSELVKPPYGVTQHEWLATNTRPFFNHINLIIAALSGSCTEQRCPSVPAGPRIEYFWLDGKGKKLKRLSAPQYFDYMDSFITEQLNNETLFPTKHGNPFPKDFIAICKKIYRLLFTAFTHVYLNHFEEVAALKLVAHLNTIFAHFIHFVDAYSLLDSKDYTTLDSYRCKILNLK</sequence>
<evidence type="ECO:0008006" key="4">
    <source>
        <dbReference type="Google" id="ProtNLM"/>
    </source>
</evidence>
<evidence type="ECO:0000313" key="2">
    <source>
        <dbReference type="EMBL" id="KAJ3636379.1"/>
    </source>
</evidence>
<protein>
    <recommendedName>
        <fullName evidence="4">MOB kinase activator-like 2</fullName>
    </recommendedName>
</protein>